<accession>A0A8S4SKJ6</accession>
<sequence>MFKMEDISMSPSNTQDLDLLTFEGDVFLPVTENDFNISSYLTGDASSEVTLDVATIVVPDMKYSPPNQFIPISPRGPPERKDESEKCNFVVEIDGSRTQKKKFLYSYLLNRIYVEMGSNFSVNFNWDVSKVPDREMYIRATVVFADPDQGEKRVERCFQHVHAQWNAETTDAVVVNNVLRSARELGDPNVYYCGNPDETDCWYSVLVRLNRPTGHAYSFVCKNSCGSGINRRAIDIIFTLEDSRGIVYGRQSVGARACSCPRRDMKGNEEELKAAGGKRRKLPPKENPIKKVKLELVTNDDNQVVTLPKIDIVGPRAAITSLKVANSMMEQQRATNRSHQQSVEELDRCITAIKKIIDNLESKYKLNVL</sequence>
<keyword evidence="9" id="KW-0804">Transcription</keyword>
<reference evidence="14" key="1">
    <citation type="submission" date="2022-03" db="EMBL/GenBank/DDBJ databases">
        <authorList>
            <person name="Lindestad O."/>
        </authorList>
    </citation>
    <scope>NUCLEOTIDE SEQUENCE</scope>
</reference>
<evidence type="ECO:0000256" key="9">
    <source>
        <dbReference type="ARBA" id="ARBA00023163"/>
    </source>
</evidence>
<dbReference type="GO" id="GO:0005634">
    <property type="term" value="C:nucleus"/>
    <property type="evidence" value="ECO:0007669"/>
    <property type="project" value="UniProtKB-SubCell"/>
</dbReference>
<evidence type="ECO:0000256" key="11">
    <source>
        <dbReference type="PIRSR" id="PIRSR602117-1"/>
    </source>
</evidence>
<dbReference type="GO" id="GO:0046872">
    <property type="term" value="F:metal ion binding"/>
    <property type="evidence" value="ECO:0007669"/>
    <property type="project" value="UniProtKB-KW"/>
</dbReference>
<evidence type="ECO:0000256" key="8">
    <source>
        <dbReference type="ARBA" id="ARBA00023159"/>
    </source>
</evidence>
<feature type="domain" description="p53 DNA-binding" evidence="13">
    <location>
        <begin position="81"/>
        <end position="271"/>
    </location>
</feature>
<dbReference type="PRINTS" id="PR00386">
    <property type="entry name" value="P53SUPPRESSR"/>
</dbReference>
<dbReference type="GO" id="GO:0000978">
    <property type="term" value="F:RNA polymerase II cis-regulatory region sequence-specific DNA binding"/>
    <property type="evidence" value="ECO:0007669"/>
    <property type="project" value="TreeGrafter"/>
</dbReference>
<dbReference type="InterPro" id="IPR008967">
    <property type="entry name" value="p53-like_TF_DNA-bd_sf"/>
</dbReference>
<keyword evidence="15" id="KW-1185">Reference proteome</keyword>
<evidence type="ECO:0000256" key="6">
    <source>
        <dbReference type="ARBA" id="ARBA00023015"/>
    </source>
</evidence>
<evidence type="ECO:0000256" key="1">
    <source>
        <dbReference type="ARBA" id="ARBA00004123"/>
    </source>
</evidence>
<comment type="similarity">
    <text evidence="2">Belongs to the p53 family.</text>
</comment>
<feature type="site" description="Interaction with DNA" evidence="12">
    <location>
        <position position="100"/>
    </location>
</feature>
<feature type="binding site" evidence="11">
    <location>
        <position position="221"/>
    </location>
    <ligand>
        <name>Zn(2+)</name>
        <dbReference type="ChEBI" id="CHEBI:29105"/>
    </ligand>
</feature>
<dbReference type="PANTHER" id="PTHR11447">
    <property type="entry name" value="CELLULAR TUMOR ANTIGEN P53"/>
    <property type="match status" value="1"/>
</dbReference>
<evidence type="ECO:0000313" key="14">
    <source>
        <dbReference type="EMBL" id="CAH2266312.1"/>
    </source>
</evidence>
<comment type="subcellular location">
    <subcellularLocation>
        <location evidence="1">Nucleus</location>
    </subcellularLocation>
</comment>
<dbReference type="InterPro" id="IPR002117">
    <property type="entry name" value="p53_tumour_suppressor"/>
</dbReference>
<feature type="binding site" evidence="11">
    <location>
        <position position="160"/>
    </location>
    <ligand>
        <name>Zn(2+)</name>
        <dbReference type="ChEBI" id="CHEBI:29105"/>
    </ligand>
</feature>
<feature type="binding site" evidence="11">
    <location>
        <position position="225"/>
    </location>
    <ligand>
        <name>Zn(2+)</name>
        <dbReference type="ChEBI" id="CHEBI:29105"/>
    </ligand>
</feature>
<evidence type="ECO:0000256" key="10">
    <source>
        <dbReference type="ARBA" id="ARBA00023242"/>
    </source>
</evidence>
<evidence type="ECO:0000256" key="3">
    <source>
        <dbReference type="ARBA" id="ARBA00022703"/>
    </source>
</evidence>
<keyword evidence="8" id="KW-0010">Activator</keyword>
<dbReference type="InterPro" id="IPR011615">
    <property type="entry name" value="p53_DNA-bd"/>
</dbReference>
<dbReference type="OrthoDB" id="5915660at2759"/>
<dbReference type="GO" id="GO:0000981">
    <property type="term" value="F:DNA-binding transcription factor activity, RNA polymerase II-specific"/>
    <property type="evidence" value="ECO:0007669"/>
    <property type="project" value="TreeGrafter"/>
</dbReference>
<evidence type="ECO:0000256" key="4">
    <source>
        <dbReference type="ARBA" id="ARBA00022723"/>
    </source>
</evidence>
<evidence type="ECO:0000256" key="5">
    <source>
        <dbReference type="ARBA" id="ARBA00022833"/>
    </source>
</evidence>
<evidence type="ECO:0000256" key="12">
    <source>
        <dbReference type="PIRSR" id="PIRSR602117-2"/>
    </source>
</evidence>
<feature type="binding site" evidence="11">
    <location>
        <position position="157"/>
    </location>
    <ligand>
        <name>Zn(2+)</name>
        <dbReference type="ChEBI" id="CHEBI:29105"/>
    </ligand>
</feature>
<comment type="caution">
    <text evidence="14">The sequence shown here is derived from an EMBL/GenBank/DDBJ whole genome shotgun (WGS) entry which is preliminary data.</text>
</comment>
<keyword evidence="7" id="KW-0238">DNA-binding</keyword>
<dbReference type="EMBL" id="CAKXAJ010026304">
    <property type="protein sequence ID" value="CAH2266312.1"/>
    <property type="molecule type" value="Genomic_DNA"/>
</dbReference>
<dbReference type="PANTHER" id="PTHR11447:SF16">
    <property type="entry name" value="P53 PROTEIN LONG FORM VARIANT 1"/>
    <property type="match status" value="1"/>
</dbReference>
<keyword evidence="6" id="KW-0805">Transcription regulation</keyword>
<evidence type="ECO:0000256" key="7">
    <source>
        <dbReference type="ARBA" id="ARBA00023125"/>
    </source>
</evidence>
<dbReference type="Gene3D" id="2.60.40.720">
    <property type="match status" value="1"/>
</dbReference>
<dbReference type="Proteomes" id="UP000838756">
    <property type="component" value="Unassembled WGS sequence"/>
</dbReference>
<dbReference type="GO" id="GO:0006915">
    <property type="term" value="P:apoptotic process"/>
    <property type="evidence" value="ECO:0007669"/>
    <property type="project" value="UniProtKB-KW"/>
</dbReference>
<dbReference type="InterPro" id="IPR012346">
    <property type="entry name" value="p53/RUNT-type_TF_DNA-bd_sf"/>
</dbReference>
<comment type="cofactor">
    <cofactor evidence="11">
        <name>Zn(2+)</name>
        <dbReference type="ChEBI" id="CHEBI:29105"/>
    </cofactor>
    <text evidence="11">Binds 1 zinc ion per subunit.</text>
</comment>
<proteinExistence type="inferred from homology"/>
<gene>
    <name evidence="14" type="primary">jg17843</name>
    <name evidence="14" type="ORF">PAEG_LOCUS25249</name>
</gene>
<dbReference type="Pfam" id="PF00870">
    <property type="entry name" value="P53"/>
    <property type="match status" value="1"/>
</dbReference>
<organism evidence="14 15">
    <name type="scientific">Pararge aegeria aegeria</name>
    <dbReference type="NCBI Taxonomy" id="348720"/>
    <lineage>
        <taxon>Eukaryota</taxon>
        <taxon>Metazoa</taxon>
        <taxon>Ecdysozoa</taxon>
        <taxon>Arthropoda</taxon>
        <taxon>Hexapoda</taxon>
        <taxon>Insecta</taxon>
        <taxon>Pterygota</taxon>
        <taxon>Neoptera</taxon>
        <taxon>Endopterygota</taxon>
        <taxon>Lepidoptera</taxon>
        <taxon>Glossata</taxon>
        <taxon>Ditrysia</taxon>
        <taxon>Papilionoidea</taxon>
        <taxon>Nymphalidae</taxon>
        <taxon>Satyrinae</taxon>
        <taxon>Satyrini</taxon>
        <taxon>Parargina</taxon>
        <taxon>Pararge</taxon>
    </lineage>
</organism>
<keyword evidence="5 11" id="KW-0862">Zinc</keyword>
<dbReference type="SUPFAM" id="SSF49417">
    <property type="entry name" value="p53-like transcription factors"/>
    <property type="match status" value="1"/>
</dbReference>
<keyword evidence="10" id="KW-0539">Nucleus</keyword>
<keyword evidence="3" id="KW-0053">Apoptosis</keyword>
<name>A0A8S4SKJ6_9NEOP</name>
<evidence type="ECO:0000256" key="2">
    <source>
        <dbReference type="ARBA" id="ARBA00006167"/>
    </source>
</evidence>
<keyword evidence="4 11" id="KW-0479">Metal-binding</keyword>
<evidence type="ECO:0000259" key="13">
    <source>
        <dbReference type="Pfam" id="PF00870"/>
    </source>
</evidence>
<dbReference type="AlphaFoldDB" id="A0A8S4SKJ6"/>
<protein>
    <submittedName>
        <fullName evidence="14">Jg17843 protein</fullName>
    </submittedName>
</protein>
<evidence type="ECO:0000313" key="15">
    <source>
        <dbReference type="Proteomes" id="UP000838756"/>
    </source>
</evidence>